<dbReference type="EMBL" id="CP000626">
    <property type="protein sequence ID" value="ABQ19349.1"/>
    <property type="molecule type" value="Genomic_DNA"/>
</dbReference>
<protein>
    <recommendedName>
        <fullName evidence="4">Periplasmic protein</fullName>
    </recommendedName>
</protein>
<dbReference type="PATRIC" id="fig|345073.21.peg.2920"/>
<reference evidence="2 3" key="1">
    <citation type="submission" date="2007-03" db="EMBL/GenBank/DDBJ databases">
        <authorList>
            <person name="Heidelberg J."/>
        </authorList>
    </citation>
    <scope>NUCLEOTIDE SEQUENCE [LARGE SCALE GENOMIC DNA]</scope>
    <source>
        <strain evidence="3">ATCC 39541 / Classical Ogawa 395 / O395</strain>
    </source>
</reference>
<dbReference type="AlphaFoldDB" id="A0A0H3AG38"/>
<dbReference type="PIRSF" id="PIRSF029033">
    <property type="entry name" value="UCP029033"/>
    <property type="match status" value="1"/>
</dbReference>
<keyword evidence="1" id="KW-0472">Membrane</keyword>
<evidence type="ECO:0000256" key="1">
    <source>
        <dbReference type="SAM" id="Phobius"/>
    </source>
</evidence>
<dbReference type="KEGG" id="vcr:VC395_A0160"/>
<dbReference type="GO" id="GO:0006974">
    <property type="term" value="P:DNA damage response"/>
    <property type="evidence" value="ECO:0007669"/>
    <property type="project" value="TreeGrafter"/>
</dbReference>
<evidence type="ECO:0000313" key="2">
    <source>
        <dbReference type="EMBL" id="ABQ19349.1"/>
    </source>
</evidence>
<dbReference type="Gene3D" id="3.30.70.2970">
    <property type="entry name" value="Protein of unknown function (DUF541), domain 2"/>
    <property type="match status" value="1"/>
</dbReference>
<accession>A0A0H3AG38</accession>
<organism evidence="2 3">
    <name type="scientific">Vibrio cholerae serotype O1 (strain ATCC 39541 / Classical Ogawa 395 / O395)</name>
    <dbReference type="NCBI Taxonomy" id="345073"/>
    <lineage>
        <taxon>Bacteria</taxon>
        <taxon>Pseudomonadati</taxon>
        <taxon>Pseudomonadota</taxon>
        <taxon>Gammaproteobacteria</taxon>
        <taxon>Vibrionales</taxon>
        <taxon>Vibrionaceae</taxon>
        <taxon>Vibrio</taxon>
    </lineage>
</organism>
<evidence type="ECO:0008006" key="4">
    <source>
        <dbReference type="Google" id="ProtNLM"/>
    </source>
</evidence>
<dbReference type="KEGG" id="vco:VC0395_1109"/>
<dbReference type="eggNOG" id="COG2859">
    <property type="taxonomic scope" value="Bacteria"/>
</dbReference>
<dbReference type="Gene3D" id="3.30.110.170">
    <property type="entry name" value="Protein of unknown function (DUF541), domain 1"/>
    <property type="match status" value="1"/>
</dbReference>
<dbReference type="InterPro" id="IPR016907">
    <property type="entry name" value="UCP029033"/>
</dbReference>
<gene>
    <name evidence="2" type="ordered locus">VC0395_1109</name>
</gene>
<dbReference type="InterPro" id="IPR052022">
    <property type="entry name" value="26kDa_periplasmic_antigen"/>
</dbReference>
<keyword evidence="1" id="KW-0812">Transmembrane</keyword>
<feature type="transmembrane region" description="Helical" evidence="1">
    <location>
        <begin position="32"/>
        <end position="51"/>
    </location>
</feature>
<dbReference type="PANTHER" id="PTHR34387">
    <property type="entry name" value="SLR1258 PROTEIN"/>
    <property type="match status" value="1"/>
</dbReference>
<dbReference type="InterPro" id="IPR007497">
    <property type="entry name" value="SIMPL/DUF541"/>
</dbReference>
<keyword evidence="1" id="KW-1133">Transmembrane helix</keyword>
<dbReference type="Proteomes" id="UP000000249">
    <property type="component" value="Chromosome 2"/>
</dbReference>
<dbReference type="PANTHER" id="PTHR34387:SF2">
    <property type="entry name" value="SLR1258 PROTEIN"/>
    <property type="match status" value="1"/>
</dbReference>
<evidence type="ECO:0000313" key="3">
    <source>
        <dbReference type="Proteomes" id="UP000000249"/>
    </source>
</evidence>
<proteinExistence type="predicted"/>
<dbReference type="Pfam" id="PF04402">
    <property type="entry name" value="SIMPL"/>
    <property type="match status" value="1"/>
</dbReference>
<sequence length="262" mass="29007">MVENVARCGTSLSSVKRSITGRTSMTNINTKAATVLGLSLIIGLSALGFLVQQMAVKFKEYERVVAVKGLSEREVVADTVIWPIQFTVADNQLSSLFATVDQQTQLITQFLVEKGVDRAAISLSAPAVIDKKAQQYGEDRAEFRYLATQTLTVYSKQVDQVRKIISEIGQLGKQGVVFNQDPYNNRVEFSFTGLNAIKPDMIEEATKQAREVAQKFAKDSQSTLGKIKTASQGQFSITDRDNNTPYIKNVRVVTTVEYYLSD</sequence>
<name>A0A0H3AG38_VIBC3</name>